<evidence type="ECO:0000313" key="3">
    <source>
        <dbReference type="Proteomes" id="UP001238088"/>
    </source>
</evidence>
<name>A0ABU0AQC5_9BACI</name>
<dbReference type="Proteomes" id="UP001238088">
    <property type="component" value="Unassembled WGS sequence"/>
</dbReference>
<sequence length="120" mass="14757">MTKIPDTDRDLIEQAMYLPMLIIVLEKDKNIIEKSPFKLKGPYINLIEKTLQDVRKELRDVKNRMRSSNIKVQETKRDKDFTTFTFFYKGYEEDHNYFNPRLRNKVNELLEYYLYKRYNF</sequence>
<dbReference type="RefSeq" id="WP_307479653.1">
    <property type="nucleotide sequence ID" value="NZ_JAUSUB010000041.1"/>
</dbReference>
<proteinExistence type="predicted"/>
<evidence type="ECO:0000256" key="1">
    <source>
        <dbReference type="SAM" id="Coils"/>
    </source>
</evidence>
<accession>A0ABU0AQC5</accession>
<dbReference type="Pfam" id="PF26325">
    <property type="entry name" value="YhjD"/>
    <property type="match status" value="1"/>
</dbReference>
<keyword evidence="3" id="KW-1185">Reference proteome</keyword>
<evidence type="ECO:0000313" key="2">
    <source>
        <dbReference type="EMBL" id="MDQ0273481.1"/>
    </source>
</evidence>
<evidence type="ECO:0008006" key="4">
    <source>
        <dbReference type="Google" id="ProtNLM"/>
    </source>
</evidence>
<reference evidence="2 3" key="1">
    <citation type="submission" date="2023-07" db="EMBL/GenBank/DDBJ databases">
        <title>Genomic Encyclopedia of Type Strains, Phase IV (KMG-IV): sequencing the most valuable type-strain genomes for metagenomic binning, comparative biology and taxonomic classification.</title>
        <authorList>
            <person name="Goeker M."/>
        </authorList>
    </citation>
    <scope>NUCLEOTIDE SEQUENCE [LARGE SCALE GENOMIC DNA]</scope>
    <source>
        <strain evidence="2 3">DSM 23494</strain>
    </source>
</reference>
<keyword evidence="1" id="KW-0175">Coiled coil</keyword>
<gene>
    <name evidence="2" type="ORF">J2S17_005413</name>
</gene>
<comment type="caution">
    <text evidence="2">The sequence shown here is derived from an EMBL/GenBank/DDBJ whole genome shotgun (WGS) entry which is preliminary data.</text>
</comment>
<organism evidence="2 3">
    <name type="scientific">Cytobacillus purgationiresistens</name>
    <dbReference type="NCBI Taxonomy" id="863449"/>
    <lineage>
        <taxon>Bacteria</taxon>
        <taxon>Bacillati</taxon>
        <taxon>Bacillota</taxon>
        <taxon>Bacilli</taxon>
        <taxon>Bacillales</taxon>
        <taxon>Bacillaceae</taxon>
        <taxon>Cytobacillus</taxon>
    </lineage>
</organism>
<feature type="coiled-coil region" evidence="1">
    <location>
        <begin position="44"/>
        <end position="78"/>
    </location>
</feature>
<protein>
    <recommendedName>
        <fullName evidence="4">YhjD</fullName>
    </recommendedName>
</protein>
<dbReference type="EMBL" id="JAUSUB010000041">
    <property type="protein sequence ID" value="MDQ0273481.1"/>
    <property type="molecule type" value="Genomic_DNA"/>
</dbReference>
<dbReference type="InterPro" id="IPR058600">
    <property type="entry name" value="YhjD-like"/>
</dbReference>